<dbReference type="InterPro" id="IPR036291">
    <property type="entry name" value="NAD(P)-bd_dom_sf"/>
</dbReference>
<comment type="caution">
    <text evidence="7">The sequence shown here is derived from an EMBL/GenBank/DDBJ whole genome shotgun (WGS) entry which is preliminary data.</text>
</comment>
<proteinExistence type="inferred from homology"/>
<dbReference type="PROSITE" id="PS00670">
    <property type="entry name" value="D_2_HYDROXYACID_DH_2"/>
    <property type="match status" value="1"/>
</dbReference>
<dbReference type="PANTHER" id="PTHR42789:SF1">
    <property type="entry name" value="D-ISOMER SPECIFIC 2-HYDROXYACID DEHYDROGENASE FAMILY PROTEIN (AFU_ORTHOLOGUE AFUA_6G10090)"/>
    <property type="match status" value="1"/>
</dbReference>
<feature type="domain" description="D-isomer specific 2-hydroxyacid dehydrogenase catalytic" evidence="5">
    <location>
        <begin position="4"/>
        <end position="318"/>
    </location>
</feature>
<dbReference type="InterPro" id="IPR006140">
    <property type="entry name" value="D-isomer_DH_NAD-bd"/>
</dbReference>
<dbReference type="Gene3D" id="3.40.50.720">
    <property type="entry name" value="NAD(P)-binding Rossmann-like Domain"/>
    <property type="match status" value="2"/>
</dbReference>
<comment type="similarity">
    <text evidence="1 4">Belongs to the D-isomer specific 2-hydroxyacid dehydrogenase family.</text>
</comment>
<evidence type="ECO:0000313" key="7">
    <source>
        <dbReference type="EMBL" id="OGY17570.1"/>
    </source>
</evidence>
<evidence type="ECO:0000256" key="4">
    <source>
        <dbReference type="RuleBase" id="RU003719"/>
    </source>
</evidence>
<dbReference type="GO" id="GO:0016616">
    <property type="term" value="F:oxidoreductase activity, acting on the CH-OH group of donors, NAD or NADP as acceptor"/>
    <property type="evidence" value="ECO:0007669"/>
    <property type="project" value="InterPro"/>
</dbReference>
<protein>
    <recommendedName>
        <fullName evidence="9">D-glycerate dehydrogenase</fullName>
    </recommendedName>
</protein>
<sequence length="319" mass="34922">MARVFVTRQIPGAALEELKTAHEVEVFEKRVSREDLLKRVRGVEAILSMVTERIDEEVMAAAGPSLKIIANYAVGYDNIDLAAARKRGVMVTNTPSALGDAVAEFTVALVLALSRRVVEADRFMRAGEFRGWDPNLFLGQDLTGKILGVIGLGTIGAVVGKRLQAVFDMEVVYFCRNRKEAFEAETGGRCVPLEELLQIANVVTIHVPLALETRHMIGAKELALMKPTAILINTARGPIVEEKALRVALENKRLWGAALDVFEVEDARAATGLRELPNVILTPHIASATHQAREEMTRLAVNNLMKALAGERPDNLVND</sequence>
<dbReference type="GO" id="GO:0051287">
    <property type="term" value="F:NAD binding"/>
    <property type="evidence" value="ECO:0007669"/>
    <property type="project" value="InterPro"/>
</dbReference>
<name>A0A1G1VQB1_9BACT</name>
<evidence type="ECO:0008006" key="9">
    <source>
        <dbReference type="Google" id="ProtNLM"/>
    </source>
</evidence>
<dbReference type="Pfam" id="PF02826">
    <property type="entry name" value="2-Hacid_dh_C"/>
    <property type="match status" value="1"/>
</dbReference>
<keyword evidence="3" id="KW-0520">NAD</keyword>
<evidence type="ECO:0000256" key="1">
    <source>
        <dbReference type="ARBA" id="ARBA00005854"/>
    </source>
</evidence>
<dbReference type="PANTHER" id="PTHR42789">
    <property type="entry name" value="D-ISOMER SPECIFIC 2-HYDROXYACID DEHYDROGENASE FAMILY PROTEIN (AFU_ORTHOLOGUE AFUA_6G10090)"/>
    <property type="match status" value="1"/>
</dbReference>
<dbReference type="InterPro" id="IPR029753">
    <property type="entry name" value="D-isomer_DH_CS"/>
</dbReference>
<dbReference type="Proteomes" id="UP000177324">
    <property type="component" value="Unassembled WGS sequence"/>
</dbReference>
<dbReference type="AlphaFoldDB" id="A0A1G1VQB1"/>
<keyword evidence="2 4" id="KW-0560">Oxidoreductase</keyword>
<organism evidence="7 8">
    <name type="scientific">Candidatus Chisholmbacteria bacterium RIFCSPHIGHO2_01_FULL_48_12</name>
    <dbReference type="NCBI Taxonomy" id="1797589"/>
    <lineage>
        <taxon>Bacteria</taxon>
        <taxon>Candidatus Chisholmiibacteriota</taxon>
    </lineage>
</organism>
<feature type="domain" description="D-isomer specific 2-hydroxyacid dehydrogenase NAD-binding" evidence="6">
    <location>
        <begin position="107"/>
        <end position="286"/>
    </location>
</feature>
<dbReference type="SUPFAM" id="SSF51735">
    <property type="entry name" value="NAD(P)-binding Rossmann-fold domains"/>
    <property type="match status" value="1"/>
</dbReference>
<reference evidence="7 8" key="1">
    <citation type="journal article" date="2016" name="Nat. Commun.">
        <title>Thousands of microbial genomes shed light on interconnected biogeochemical processes in an aquifer system.</title>
        <authorList>
            <person name="Anantharaman K."/>
            <person name="Brown C.T."/>
            <person name="Hug L.A."/>
            <person name="Sharon I."/>
            <person name="Castelle C.J."/>
            <person name="Probst A.J."/>
            <person name="Thomas B.C."/>
            <person name="Singh A."/>
            <person name="Wilkins M.J."/>
            <person name="Karaoz U."/>
            <person name="Brodie E.L."/>
            <person name="Williams K.H."/>
            <person name="Hubbard S.S."/>
            <person name="Banfield J.F."/>
        </authorList>
    </citation>
    <scope>NUCLEOTIDE SEQUENCE [LARGE SCALE GENOMIC DNA]</scope>
</reference>
<dbReference type="PROSITE" id="PS00671">
    <property type="entry name" value="D_2_HYDROXYACID_DH_3"/>
    <property type="match status" value="1"/>
</dbReference>
<dbReference type="FunFam" id="3.40.50.720:FF:000203">
    <property type="entry name" value="D-3-phosphoglycerate dehydrogenase (SerA)"/>
    <property type="match status" value="1"/>
</dbReference>
<evidence type="ECO:0000313" key="8">
    <source>
        <dbReference type="Proteomes" id="UP000177324"/>
    </source>
</evidence>
<dbReference type="STRING" id="1797589.A2784_05210"/>
<dbReference type="InterPro" id="IPR006139">
    <property type="entry name" value="D-isomer_2_OHA_DH_cat_dom"/>
</dbReference>
<evidence type="ECO:0000256" key="3">
    <source>
        <dbReference type="ARBA" id="ARBA00023027"/>
    </source>
</evidence>
<dbReference type="EMBL" id="MHCH01000019">
    <property type="protein sequence ID" value="OGY17570.1"/>
    <property type="molecule type" value="Genomic_DNA"/>
</dbReference>
<dbReference type="CDD" id="cd05301">
    <property type="entry name" value="GDH"/>
    <property type="match status" value="1"/>
</dbReference>
<dbReference type="Pfam" id="PF00389">
    <property type="entry name" value="2-Hacid_dh"/>
    <property type="match status" value="1"/>
</dbReference>
<evidence type="ECO:0000259" key="6">
    <source>
        <dbReference type="Pfam" id="PF02826"/>
    </source>
</evidence>
<gene>
    <name evidence="7" type="ORF">A2784_05210</name>
</gene>
<accession>A0A1G1VQB1</accession>
<dbReference type="SUPFAM" id="SSF52283">
    <property type="entry name" value="Formate/glycerate dehydrogenase catalytic domain-like"/>
    <property type="match status" value="1"/>
</dbReference>
<evidence type="ECO:0000256" key="2">
    <source>
        <dbReference type="ARBA" id="ARBA00023002"/>
    </source>
</evidence>
<evidence type="ECO:0000259" key="5">
    <source>
        <dbReference type="Pfam" id="PF00389"/>
    </source>
</evidence>
<dbReference type="InterPro" id="IPR050857">
    <property type="entry name" value="D-2-hydroxyacid_DH"/>
</dbReference>